<dbReference type="Pfam" id="PF00563">
    <property type="entry name" value="EAL"/>
    <property type="match status" value="1"/>
</dbReference>
<dbReference type="Gene3D" id="3.30.450.20">
    <property type="entry name" value="PAS domain"/>
    <property type="match status" value="1"/>
</dbReference>
<protein>
    <submittedName>
        <fullName evidence="4">EAL domain-containing protein</fullName>
    </submittedName>
</protein>
<dbReference type="InterPro" id="IPR001610">
    <property type="entry name" value="PAC"/>
</dbReference>
<dbReference type="InterPro" id="IPR001633">
    <property type="entry name" value="EAL_dom"/>
</dbReference>
<dbReference type="SUPFAM" id="SSF55073">
    <property type="entry name" value="Nucleotide cyclase"/>
    <property type="match status" value="1"/>
</dbReference>
<dbReference type="CDD" id="cd01948">
    <property type="entry name" value="EAL"/>
    <property type="match status" value="1"/>
</dbReference>
<dbReference type="Proteomes" id="UP000737171">
    <property type="component" value="Unassembled WGS sequence"/>
</dbReference>
<dbReference type="PROSITE" id="PS50883">
    <property type="entry name" value="EAL"/>
    <property type="match status" value="1"/>
</dbReference>
<dbReference type="SMART" id="SM00267">
    <property type="entry name" value="GGDEF"/>
    <property type="match status" value="1"/>
</dbReference>
<dbReference type="InterPro" id="IPR029787">
    <property type="entry name" value="Nucleotide_cyclase"/>
</dbReference>
<evidence type="ECO:0000313" key="4">
    <source>
        <dbReference type="EMBL" id="NRF67363.1"/>
    </source>
</evidence>
<dbReference type="InterPro" id="IPR029016">
    <property type="entry name" value="GAF-like_dom_sf"/>
</dbReference>
<evidence type="ECO:0000313" key="5">
    <source>
        <dbReference type="Proteomes" id="UP000737171"/>
    </source>
</evidence>
<dbReference type="InterPro" id="IPR000014">
    <property type="entry name" value="PAS"/>
</dbReference>
<name>A0ABX2EFI7_9BURK</name>
<comment type="caution">
    <text evidence="4">The sequence shown here is derived from an EMBL/GenBank/DDBJ whole genome shotgun (WGS) entry which is preliminary data.</text>
</comment>
<sequence length="773" mass="85882">MMAVHQTTPRFWTPGEVAIVQEVVERCWATIERRNAEEKLRKSEALLRIAGRTARLGGWALDLPDRITWSDEVCAIHEMPTGTLPSLEQALGFYTPPSREAIGNAFEACARRGTPFDLELELITLNRSRIWARAIGEAQRNAAGAITRIQGAFQDITERKRAEIGIKRLNRVYAVLSQINGLIVRVRDPDELYREACRIAVEAGAFRMAWVGVIDPQTLDGEVVAWHGVEQGFIDQIRLTARDGTPCSDWPASRALRRCLPVICNDLATTDTQVPLRDELLSSGHRSAAYFPLMPAGRPEAVIALFAGEPDIFDDQETRLLLELAGNISFALDHIEKEKKLNYLAYYDALTGLANRSLFLERLAQYMRIADGGGHRLGLYLIDLERFKNINDSLGRPAGDELLKQVAQWMTRNLGDTDLSARVGPDQFALVLPQVKPDGNVTRLLEKTMEAFLEHPFRLNEGLFRIAAKVGVALFPEDGVDADTLFKHAEAALKKAKASGDRYRFYTQAMTASVAAKLTLENQLRQALDKEEFVLHYQPKVSLGSGQLTSAEALIRWNDPRTGLVPPGQFIPVLEETGLIHDVGRWALRKAVQDYLRWRAAGLAAVRIAVNVSPLQLRHRGFIAEIEQAIGIDAQAAAGLELEITESLIMEDVKHSIATLQAIRAMGVRIAIDDFGTGYSSLSYLAKLPVDTLKIDRSFVVDMTSGPQGLALVSTIIHLAHSLKLKVVAEGVETDEQSRLLQVLSCDEMQGYLFSKPLPGEEYEARYLVARPR</sequence>
<dbReference type="Pfam" id="PF08447">
    <property type="entry name" value="PAS_3"/>
    <property type="match status" value="1"/>
</dbReference>
<dbReference type="InterPro" id="IPR000700">
    <property type="entry name" value="PAS-assoc_C"/>
</dbReference>
<dbReference type="InterPro" id="IPR043128">
    <property type="entry name" value="Rev_trsase/Diguanyl_cyclase"/>
</dbReference>
<dbReference type="PANTHER" id="PTHR44757:SF2">
    <property type="entry name" value="BIOFILM ARCHITECTURE MAINTENANCE PROTEIN MBAA"/>
    <property type="match status" value="1"/>
</dbReference>
<dbReference type="Gene3D" id="3.30.450.40">
    <property type="match status" value="2"/>
</dbReference>
<dbReference type="Pfam" id="PF00990">
    <property type="entry name" value="GGDEF"/>
    <property type="match status" value="1"/>
</dbReference>
<dbReference type="Gene3D" id="3.20.20.450">
    <property type="entry name" value="EAL domain"/>
    <property type="match status" value="1"/>
</dbReference>
<dbReference type="SUPFAM" id="SSF55785">
    <property type="entry name" value="PYP-like sensor domain (PAS domain)"/>
    <property type="match status" value="1"/>
</dbReference>
<dbReference type="CDD" id="cd01949">
    <property type="entry name" value="GGDEF"/>
    <property type="match status" value="1"/>
</dbReference>
<dbReference type="InterPro" id="IPR035965">
    <property type="entry name" value="PAS-like_dom_sf"/>
</dbReference>
<gene>
    <name evidence="4" type="ORF">HLB44_10240</name>
</gene>
<dbReference type="InterPro" id="IPR013655">
    <property type="entry name" value="PAS_fold_3"/>
</dbReference>
<reference evidence="4 5" key="1">
    <citation type="submission" date="2020-05" db="EMBL/GenBank/DDBJ databases">
        <title>Aquincola sp. isolate from soil.</title>
        <authorList>
            <person name="Han J."/>
            <person name="Kim D.-U."/>
        </authorList>
    </citation>
    <scope>NUCLEOTIDE SEQUENCE [LARGE SCALE GENOMIC DNA]</scope>
    <source>
        <strain evidence="4 5">S2</strain>
    </source>
</reference>
<feature type="domain" description="GGDEF" evidence="3">
    <location>
        <begin position="375"/>
        <end position="509"/>
    </location>
</feature>
<dbReference type="InterPro" id="IPR035919">
    <property type="entry name" value="EAL_sf"/>
</dbReference>
<dbReference type="CDD" id="cd00130">
    <property type="entry name" value="PAS"/>
    <property type="match status" value="1"/>
</dbReference>
<feature type="domain" description="PAC" evidence="1">
    <location>
        <begin position="116"/>
        <end position="168"/>
    </location>
</feature>
<proteinExistence type="predicted"/>
<dbReference type="SUPFAM" id="SSF141868">
    <property type="entry name" value="EAL domain-like"/>
    <property type="match status" value="1"/>
</dbReference>
<dbReference type="SMART" id="SM00086">
    <property type="entry name" value="PAC"/>
    <property type="match status" value="1"/>
</dbReference>
<evidence type="ECO:0000259" key="3">
    <source>
        <dbReference type="PROSITE" id="PS50887"/>
    </source>
</evidence>
<dbReference type="Pfam" id="PF13185">
    <property type="entry name" value="GAF_2"/>
    <property type="match status" value="1"/>
</dbReference>
<dbReference type="PROSITE" id="PS50887">
    <property type="entry name" value="GGDEF"/>
    <property type="match status" value="1"/>
</dbReference>
<accession>A0ABX2EFI7</accession>
<dbReference type="InterPro" id="IPR000160">
    <property type="entry name" value="GGDEF_dom"/>
</dbReference>
<dbReference type="InterPro" id="IPR052155">
    <property type="entry name" value="Biofilm_reg_signaling"/>
</dbReference>
<dbReference type="SMART" id="SM00052">
    <property type="entry name" value="EAL"/>
    <property type="match status" value="1"/>
</dbReference>
<evidence type="ECO:0000259" key="2">
    <source>
        <dbReference type="PROSITE" id="PS50883"/>
    </source>
</evidence>
<dbReference type="PROSITE" id="PS50113">
    <property type="entry name" value="PAC"/>
    <property type="match status" value="1"/>
</dbReference>
<keyword evidence="5" id="KW-1185">Reference proteome</keyword>
<evidence type="ECO:0000259" key="1">
    <source>
        <dbReference type="PROSITE" id="PS50113"/>
    </source>
</evidence>
<feature type="domain" description="EAL" evidence="2">
    <location>
        <begin position="517"/>
        <end position="771"/>
    </location>
</feature>
<dbReference type="EMBL" id="JABRWJ010000003">
    <property type="protein sequence ID" value="NRF67363.1"/>
    <property type="molecule type" value="Genomic_DNA"/>
</dbReference>
<dbReference type="PANTHER" id="PTHR44757">
    <property type="entry name" value="DIGUANYLATE CYCLASE DGCP"/>
    <property type="match status" value="1"/>
</dbReference>
<dbReference type="NCBIfam" id="TIGR00254">
    <property type="entry name" value="GGDEF"/>
    <property type="match status" value="1"/>
</dbReference>
<dbReference type="Gene3D" id="3.30.70.270">
    <property type="match status" value="1"/>
</dbReference>
<dbReference type="InterPro" id="IPR003018">
    <property type="entry name" value="GAF"/>
</dbReference>
<dbReference type="SUPFAM" id="SSF55781">
    <property type="entry name" value="GAF domain-like"/>
    <property type="match status" value="1"/>
</dbReference>
<organism evidence="4 5">
    <name type="scientific">Pseudaquabacterium terrae</name>
    <dbReference type="NCBI Taxonomy" id="2732868"/>
    <lineage>
        <taxon>Bacteria</taxon>
        <taxon>Pseudomonadati</taxon>
        <taxon>Pseudomonadota</taxon>
        <taxon>Betaproteobacteria</taxon>
        <taxon>Burkholderiales</taxon>
        <taxon>Sphaerotilaceae</taxon>
        <taxon>Pseudaquabacterium</taxon>
    </lineage>
</organism>